<proteinExistence type="predicted"/>
<sequence length="73" mass="7822">MSPVSQFSISADDGSSIDPKAPDSKILSVAVIKSLQIIVSPKMFSKLAEVMTCSYVTLKVNRTPSSLYLDLDG</sequence>
<evidence type="ECO:0000313" key="4">
    <source>
        <dbReference type="Proteomes" id="UP000030764"/>
    </source>
</evidence>
<organism evidence="2 4">
    <name type="scientific">Trichuris suis</name>
    <name type="common">pig whipworm</name>
    <dbReference type="NCBI Taxonomy" id="68888"/>
    <lineage>
        <taxon>Eukaryota</taxon>
        <taxon>Metazoa</taxon>
        <taxon>Ecdysozoa</taxon>
        <taxon>Nematoda</taxon>
        <taxon>Enoplea</taxon>
        <taxon>Dorylaimia</taxon>
        <taxon>Trichinellida</taxon>
        <taxon>Trichuridae</taxon>
        <taxon>Trichuris</taxon>
    </lineage>
</organism>
<dbReference type="EMBL" id="KL367509">
    <property type="protein sequence ID" value="KFD68001.1"/>
    <property type="molecule type" value="Genomic_DNA"/>
</dbReference>
<keyword evidence="4" id="KW-1185">Reference proteome</keyword>
<dbReference type="EMBL" id="KL363310">
    <property type="protein sequence ID" value="KFD47930.1"/>
    <property type="molecule type" value="Genomic_DNA"/>
</dbReference>
<dbReference type="AlphaFoldDB" id="A0A085LSI4"/>
<protein>
    <submittedName>
        <fullName evidence="2">Uncharacterized protein</fullName>
    </submittedName>
</protein>
<evidence type="ECO:0000256" key="1">
    <source>
        <dbReference type="SAM" id="MobiDB-lite"/>
    </source>
</evidence>
<gene>
    <name evidence="2" type="ORF">M513_11221</name>
    <name evidence="3" type="ORF">M514_11221</name>
</gene>
<accession>A0A085LSI4</accession>
<name>A0A085LSI4_9BILA</name>
<dbReference type="Proteomes" id="UP000030758">
    <property type="component" value="Unassembled WGS sequence"/>
</dbReference>
<dbReference type="Proteomes" id="UP000030764">
    <property type="component" value="Unassembled WGS sequence"/>
</dbReference>
<evidence type="ECO:0000313" key="2">
    <source>
        <dbReference type="EMBL" id="KFD47930.1"/>
    </source>
</evidence>
<feature type="region of interest" description="Disordered" evidence="1">
    <location>
        <begin position="1"/>
        <end position="22"/>
    </location>
</feature>
<evidence type="ECO:0000313" key="3">
    <source>
        <dbReference type="EMBL" id="KFD68001.1"/>
    </source>
</evidence>
<reference evidence="2 4" key="1">
    <citation type="journal article" date="2014" name="Nat. Genet.">
        <title>Genome and transcriptome of the porcine whipworm Trichuris suis.</title>
        <authorList>
            <person name="Jex A.R."/>
            <person name="Nejsum P."/>
            <person name="Schwarz E.M."/>
            <person name="Hu L."/>
            <person name="Young N.D."/>
            <person name="Hall R.S."/>
            <person name="Korhonen P.K."/>
            <person name="Liao S."/>
            <person name="Thamsborg S."/>
            <person name="Xia J."/>
            <person name="Xu P."/>
            <person name="Wang S."/>
            <person name="Scheerlinck J.P."/>
            <person name="Hofmann A."/>
            <person name="Sternberg P.W."/>
            <person name="Wang J."/>
            <person name="Gasser R.B."/>
        </authorList>
    </citation>
    <scope>NUCLEOTIDE SEQUENCE [LARGE SCALE GENOMIC DNA]</scope>
    <source>
        <strain evidence="3">DCEP-RM93F</strain>
        <strain evidence="2">DCEP-RM93M</strain>
    </source>
</reference>